<reference evidence="1 2" key="1">
    <citation type="submission" date="2021-02" db="EMBL/GenBank/DDBJ databases">
        <authorList>
            <person name="Park J.-S."/>
        </authorList>
    </citation>
    <scope>NUCLEOTIDE SEQUENCE [LARGE SCALE GENOMIC DNA]</scope>
    <source>
        <strain evidence="1 2">188UL20-2</strain>
    </source>
</reference>
<organism evidence="1 2">
    <name type="scientific">Vibrio ulleungensis</name>
    <dbReference type="NCBI Taxonomy" id="2807619"/>
    <lineage>
        <taxon>Bacteria</taxon>
        <taxon>Pseudomonadati</taxon>
        <taxon>Pseudomonadota</taxon>
        <taxon>Gammaproteobacteria</taxon>
        <taxon>Vibrionales</taxon>
        <taxon>Vibrionaceae</taxon>
        <taxon>Vibrio</taxon>
    </lineage>
</organism>
<evidence type="ECO:0000313" key="2">
    <source>
        <dbReference type="Proteomes" id="UP000809621"/>
    </source>
</evidence>
<dbReference type="PROSITE" id="PS51257">
    <property type="entry name" value="PROKAR_LIPOPROTEIN"/>
    <property type="match status" value="1"/>
</dbReference>
<comment type="caution">
    <text evidence="1">The sequence shown here is derived from an EMBL/GenBank/DDBJ whole genome shotgun (WGS) entry which is preliminary data.</text>
</comment>
<evidence type="ECO:0000313" key="1">
    <source>
        <dbReference type="EMBL" id="MBM7036912.1"/>
    </source>
</evidence>
<dbReference type="InterPro" id="IPR016875">
    <property type="entry name" value="UCP028200"/>
</dbReference>
<evidence type="ECO:0008006" key="3">
    <source>
        <dbReference type="Google" id="ProtNLM"/>
    </source>
</evidence>
<sequence length="283" mass="34060">MDSVKKWRWIWVAILALVLTGCATKLLYRNLDWFILEYIDDYVSLDREQEKIVKLQLKELIDWHQKNELSQYTSQIDEISMLSLPSLTDDDLIYHADQMTNHIYRLAQRVAPDMYALSQLASDEQLDEFIKNYEQKGEERQNDYLEKDAQQRFEDRLESMTESVERWFGSVNEEQRLILEEWAMNRIDTRPLWHRHRVSMGDQMKTMFARRFDVINYQNQMMALLTEPDSFYSAELDEKLEQSRVMSREYLLRLAHVTTPKQQQHFKDELGEWKSILVNLSEE</sequence>
<dbReference type="Pfam" id="PF19795">
    <property type="entry name" value="DUF6279"/>
    <property type="match status" value="1"/>
</dbReference>
<dbReference type="PIRSF" id="PIRSF028200">
    <property type="entry name" value="UCP028200"/>
    <property type="match status" value="1"/>
</dbReference>
<dbReference type="EMBL" id="JAFEUM010000004">
    <property type="protein sequence ID" value="MBM7036912.1"/>
    <property type="molecule type" value="Genomic_DNA"/>
</dbReference>
<accession>A0ABS2HM12</accession>
<proteinExistence type="predicted"/>
<protein>
    <recommendedName>
        <fullName evidence="3">Lipoprotein</fullName>
    </recommendedName>
</protein>
<dbReference type="RefSeq" id="WP_205158478.1">
    <property type="nucleotide sequence ID" value="NZ_JAFEUM010000004.1"/>
</dbReference>
<gene>
    <name evidence="1" type="ORF">JQC93_10915</name>
</gene>
<keyword evidence="2" id="KW-1185">Reference proteome</keyword>
<dbReference type="Proteomes" id="UP000809621">
    <property type="component" value="Unassembled WGS sequence"/>
</dbReference>
<name>A0ABS2HM12_9VIBR</name>